<feature type="domain" description="SET" evidence="1">
    <location>
        <begin position="122"/>
        <end position="423"/>
    </location>
</feature>
<evidence type="ECO:0000313" key="3">
    <source>
        <dbReference type="Proteomes" id="UP000318821"/>
    </source>
</evidence>
<dbReference type="EMBL" id="RHLD01000023">
    <property type="protein sequence ID" value="TPP51373.1"/>
    <property type="molecule type" value="Genomic_DNA"/>
</dbReference>
<dbReference type="SUPFAM" id="SSF82199">
    <property type="entry name" value="SET domain"/>
    <property type="match status" value="1"/>
</dbReference>
<dbReference type="VEuPathDB" id="TriTrypDB:LdBPK_230560.1"/>
<dbReference type="VEuPathDB" id="TriTrypDB:LDHU3_23.0780"/>
<dbReference type="VEuPathDB" id="TriTrypDB:LDHU3_23.0770"/>
<dbReference type="InterPro" id="IPR050600">
    <property type="entry name" value="SETD3_SETD6_MTase"/>
</dbReference>
<dbReference type="InterPro" id="IPR001214">
    <property type="entry name" value="SET_dom"/>
</dbReference>
<dbReference type="PROSITE" id="PS50280">
    <property type="entry name" value="SET"/>
    <property type="match status" value="1"/>
</dbReference>
<dbReference type="VEuPathDB" id="TriTrypDB:LdCL_230011000"/>
<dbReference type="Pfam" id="PF00856">
    <property type="entry name" value="SET"/>
    <property type="match status" value="1"/>
</dbReference>
<evidence type="ECO:0000313" key="2">
    <source>
        <dbReference type="EMBL" id="TPP51373.1"/>
    </source>
</evidence>
<organism evidence="2 3">
    <name type="scientific">Leishmania donovani</name>
    <dbReference type="NCBI Taxonomy" id="5661"/>
    <lineage>
        <taxon>Eukaryota</taxon>
        <taxon>Discoba</taxon>
        <taxon>Euglenozoa</taxon>
        <taxon>Kinetoplastea</taxon>
        <taxon>Metakinetoplastina</taxon>
        <taxon>Trypanosomatida</taxon>
        <taxon>Trypanosomatidae</taxon>
        <taxon>Leishmaniinae</taxon>
        <taxon>Leishmania</taxon>
    </lineage>
</organism>
<comment type="caution">
    <text evidence="2">The sequence shown here is derived from an EMBL/GenBank/DDBJ whole genome shotgun (WGS) entry which is preliminary data.</text>
</comment>
<dbReference type="Gene3D" id="3.90.1410.10">
    <property type="entry name" value="set domain protein methyltransferase, domain 1"/>
    <property type="match status" value="1"/>
</dbReference>
<name>A0A504XS10_LEIDO</name>
<dbReference type="Proteomes" id="UP000318821">
    <property type="component" value="Unassembled WGS sequence"/>
</dbReference>
<dbReference type="GO" id="GO:0016279">
    <property type="term" value="F:protein-lysine N-methyltransferase activity"/>
    <property type="evidence" value="ECO:0007669"/>
    <property type="project" value="TreeGrafter"/>
</dbReference>
<evidence type="ECO:0000259" key="1">
    <source>
        <dbReference type="PROSITE" id="PS50280"/>
    </source>
</evidence>
<dbReference type="VEuPathDB" id="TriTrypDB:LdBPK_230550.1"/>
<dbReference type="InterPro" id="IPR046341">
    <property type="entry name" value="SET_dom_sf"/>
</dbReference>
<accession>A0A504XS10</accession>
<dbReference type="AlphaFoldDB" id="A0A504XS10"/>
<proteinExistence type="predicted"/>
<protein>
    <submittedName>
        <fullName evidence="2">SET domain family protein</fullName>
    </submittedName>
</protein>
<reference evidence="3" key="1">
    <citation type="submission" date="2019-02" db="EMBL/GenBank/DDBJ databases">
        <title>FDA dAtabase for Regulatory Grade micrObial Sequences (FDA-ARGOS): Supporting development and validation of Infectious Disease Dx tests.</title>
        <authorList>
            <person name="Duncan R."/>
            <person name="Fisher C."/>
            <person name="Tallon L."/>
            <person name="Sadzewicz L."/>
            <person name="Sengamalay N."/>
            <person name="Ott S."/>
            <person name="Godinez A."/>
            <person name="Nagaraj S."/>
            <person name="Vavikolanu K."/>
            <person name="Vyas G."/>
            <person name="Nadendla S."/>
            <person name="Aluvathingal J."/>
            <person name="Sichtig H."/>
        </authorList>
    </citation>
    <scope>NUCLEOTIDE SEQUENCE [LARGE SCALE GENOMIC DNA]</scope>
    <source>
        <strain evidence="3">FDAARGOS_360</strain>
    </source>
</reference>
<sequence>MPMNKPAFTTNEARVERLQANYDEGLLRESMPTADREKRDLQLLCVSHDKLMFLFQNAMEGYSRSLKNQKVKEYNEAYIKTTSLPSKDHGCNRHMLRVLDSPEVLAKSFIGYCKRHRVTTRGWCRIGYVHRSPPQRTHSRPGNYLLRGLIANRDIAKDENVVMMPVTACLHPGAAFRCEPFWNLLAPEVQSALSSLTCAYNSRIADRSLIRHNQLLLALYMAYLVLLRNCNAARLSATPGGDAIEYINFMPRNEGNFEQFAAHLAGWLDAPEICRSAQASLASYFQLTQAEVRPVIIYALCMIYSRMVPVDHRACLQYALQSTPLARAWDDMEATAAPAALPPPSSSGSVGDGSVRSGVANASLVRDPISFLCPVIDMCNHSDHENVAVMVPDRETASVTGPVICLRTLRPIAKGEELTMTYGAAPHELKLIWGMQEILP</sequence>
<gene>
    <name evidence="2" type="ORF">CGC20_18325</name>
</gene>
<dbReference type="PANTHER" id="PTHR13271">
    <property type="entry name" value="UNCHARACTERIZED PUTATIVE METHYLTRANSFERASE"/>
    <property type="match status" value="1"/>
</dbReference>
<dbReference type="VEuPathDB" id="TriTrypDB:LdCL_230011100"/>